<evidence type="ECO:0000256" key="1">
    <source>
        <dbReference type="SAM" id="MobiDB-lite"/>
    </source>
</evidence>
<gene>
    <name evidence="2" type="ORF">BRE01_05400</name>
</gene>
<comment type="caution">
    <text evidence="2">The sequence shown here is derived from an EMBL/GenBank/DDBJ whole genome shotgun (WGS) entry which is preliminary data.</text>
</comment>
<evidence type="ECO:0000313" key="3">
    <source>
        <dbReference type="Proteomes" id="UP000319578"/>
    </source>
</evidence>
<keyword evidence="3" id="KW-1185">Reference proteome</keyword>
<name>A0ABQ0TFY5_9BACL</name>
<organism evidence="2 3">
    <name type="scientific">Brevibacillus reuszeri</name>
    <dbReference type="NCBI Taxonomy" id="54915"/>
    <lineage>
        <taxon>Bacteria</taxon>
        <taxon>Bacillati</taxon>
        <taxon>Bacillota</taxon>
        <taxon>Bacilli</taxon>
        <taxon>Bacillales</taxon>
        <taxon>Paenibacillaceae</taxon>
        <taxon>Brevibacillus</taxon>
    </lineage>
</organism>
<proteinExistence type="predicted"/>
<dbReference type="EMBL" id="BJON01000002">
    <property type="protein sequence ID" value="GED66838.1"/>
    <property type="molecule type" value="Genomic_DNA"/>
</dbReference>
<dbReference type="RefSeq" id="WP_161807310.1">
    <property type="nucleotide sequence ID" value="NZ_BJON01000002.1"/>
</dbReference>
<dbReference type="Proteomes" id="UP000319578">
    <property type="component" value="Unassembled WGS sequence"/>
</dbReference>
<reference evidence="2 3" key="1">
    <citation type="submission" date="2019-06" db="EMBL/GenBank/DDBJ databases">
        <title>Whole genome shotgun sequence of Brevibacillus reuszeri NBRC 15719.</title>
        <authorList>
            <person name="Hosoyama A."/>
            <person name="Uohara A."/>
            <person name="Ohji S."/>
            <person name="Ichikawa N."/>
        </authorList>
    </citation>
    <scope>NUCLEOTIDE SEQUENCE [LARGE SCALE GENOMIC DNA]</scope>
    <source>
        <strain evidence="2 3">NBRC 15719</strain>
    </source>
</reference>
<evidence type="ECO:0000313" key="2">
    <source>
        <dbReference type="EMBL" id="GED66838.1"/>
    </source>
</evidence>
<sequence>MNFVQTPEEKSAELPSNADKQEQSLELPAAWHQFLEAVARQYGSREKQGE</sequence>
<accession>A0ABQ0TFY5</accession>
<protein>
    <submittedName>
        <fullName evidence="2">Uncharacterized protein</fullName>
    </submittedName>
</protein>
<feature type="region of interest" description="Disordered" evidence="1">
    <location>
        <begin position="1"/>
        <end position="27"/>
    </location>
</feature>